<dbReference type="RefSeq" id="WP_062157191.1">
    <property type="nucleotide sequence ID" value="NZ_CP013910.1"/>
</dbReference>
<dbReference type="EMBL" id="CP013910">
    <property type="protein sequence ID" value="ALW87846.1"/>
    <property type="molecule type" value="Genomic_DNA"/>
</dbReference>
<name>A0ABM5X2F5_9DEIO</name>
<dbReference type="Proteomes" id="UP000060071">
    <property type="component" value="Chromosome"/>
</dbReference>
<evidence type="ECO:0000313" key="1">
    <source>
        <dbReference type="EMBL" id="ALW87846.1"/>
    </source>
</evidence>
<evidence type="ECO:0000313" key="2">
    <source>
        <dbReference type="Proteomes" id="UP000060071"/>
    </source>
</evidence>
<organism evidence="1 2">
    <name type="scientific">Deinococcus actinosclerus</name>
    <dbReference type="NCBI Taxonomy" id="1768108"/>
    <lineage>
        <taxon>Bacteria</taxon>
        <taxon>Thermotogati</taxon>
        <taxon>Deinococcota</taxon>
        <taxon>Deinococci</taxon>
        <taxon>Deinococcales</taxon>
        <taxon>Deinococcaceae</taxon>
        <taxon>Deinococcus</taxon>
    </lineage>
</organism>
<protein>
    <submittedName>
        <fullName evidence="1">Uncharacterized protein</fullName>
    </submittedName>
</protein>
<keyword evidence="2" id="KW-1185">Reference proteome</keyword>
<gene>
    <name evidence="1" type="ORF">AUC44_02170</name>
</gene>
<reference evidence="1 2" key="1">
    <citation type="submission" date="2015-12" db="EMBL/GenBank/DDBJ databases">
        <authorList>
            <person name="Kim M.K."/>
            <person name="Srinivasan S."/>
            <person name="Lee J.-J."/>
            <person name="Kim K."/>
        </authorList>
    </citation>
    <scope>NUCLEOTIDE SEQUENCE [LARGE SCALE GENOMIC DNA]</scope>
    <source>
        <strain evidence="1 2">BM2</strain>
    </source>
</reference>
<proteinExistence type="predicted"/>
<sequence length="74" mass="8320">MERLETVIDVGVSPLRSGRQVYASRMSKRDANLLQTASMVNPPVPLEIVTKFGVVKVVVSQGRSLEIFMLWRTM</sequence>
<accession>A0ABM5X2F5</accession>